<keyword evidence="4 11" id="KW-0378">Hydrolase</keyword>
<comment type="catalytic activity">
    <reaction evidence="11">
        <text>ATP + H2O = ADP + phosphate + H(+)</text>
        <dbReference type="Rhea" id="RHEA:13065"/>
        <dbReference type="ChEBI" id="CHEBI:15377"/>
        <dbReference type="ChEBI" id="CHEBI:15378"/>
        <dbReference type="ChEBI" id="CHEBI:30616"/>
        <dbReference type="ChEBI" id="CHEBI:43474"/>
        <dbReference type="ChEBI" id="CHEBI:456216"/>
        <dbReference type="EC" id="5.6.2.3"/>
    </reaction>
</comment>
<dbReference type="NCBIfam" id="NF008729">
    <property type="entry name" value="PRK11747.1"/>
    <property type="match status" value="1"/>
</dbReference>
<keyword evidence="5 11" id="KW-0347">Helicase</keyword>
<dbReference type="PANTHER" id="PTHR11472:SF59">
    <property type="entry name" value="ATP-DEPENDENT DNA HELICASE DING"/>
    <property type="match status" value="1"/>
</dbReference>
<dbReference type="Gene3D" id="3.40.50.300">
    <property type="entry name" value="P-loop containing nucleotide triphosphate hydrolases"/>
    <property type="match status" value="2"/>
</dbReference>
<dbReference type="GO" id="GO:0009432">
    <property type="term" value="P:SOS response"/>
    <property type="evidence" value="ECO:0007669"/>
    <property type="project" value="TreeGrafter"/>
</dbReference>
<name>A0A515EP91_9BURK</name>
<evidence type="ECO:0000256" key="11">
    <source>
        <dbReference type="HAMAP-Rule" id="MF_02205"/>
    </source>
</evidence>
<evidence type="ECO:0000313" key="14">
    <source>
        <dbReference type="Proteomes" id="UP000317365"/>
    </source>
</evidence>
<dbReference type="SMART" id="SM00487">
    <property type="entry name" value="DEXDc"/>
    <property type="match status" value="1"/>
</dbReference>
<dbReference type="SUPFAM" id="SSF52540">
    <property type="entry name" value="P-loop containing nucleoside triphosphate hydrolases"/>
    <property type="match status" value="1"/>
</dbReference>
<evidence type="ECO:0000256" key="3">
    <source>
        <dbReference type="ARBA" id="ARBA00022741"/>
    </source>
</evidence>
<dbReference type="InterPro" id="IPR027417">
    <property type="entry name" value="P-loop_NTPase"/>
</dbReference>
<keyword evidence="6 11" id="KW-0067">ATP-binding</keyword>
<dbReference type="PANTHER" id="PTHR11472">
    <property type="entry name" value="DNA REPAIR DEAD HELICASE RAD3/XP-D SUBFAMILY MEMBER"/>
    <property type="match status" value="1"/>
</dbReference>
<dbReference type="InterPro" id="IPR010614">
    <property type="entry name" value="RAD3-like_helicase_DEAD"/>
</dbReference>
<dbReference type="EC" id="5.6.2.3" evidence="11"/>
<dbReference type="InterPro" id="IPR014013">
    <property type="entry name" value="Helic_SF1/SF2_ATP-bd_DinG/Rad3"/>
</dbReference>
<organism evidence="13 14">
    <name type="scientific">Rhodoferax aquaticus</name>
    <dbReference type="NCBI Taxonomy" id="2527691"/>
    <lineage>
        <taxon>Bacteria</taxon>
        <taxon>Pseudomonadati</taxon>
        <taxon>Pseudomonadota</taxon>
        <taxon>Betaproteobacteria</taxon>
        <taxon>Burkholderiales</taxon>
        <taxon>Comamonadaceae</taxon>
        <taxon>Rhodoferax</taxon>
    </lineage>
</organism>
<reference evidence="14" key="2">
    <citation type="journal article" date="2020" name="Int. J. Syst. Evol. Microbiol.">
        <title>Genomic insights into a novel species Rhodoferax aquaticus sp. nov., isolated from freshwater.</title>
        <authorList>
            <person name="Li T."/>
            <person name="Zhuo Y."/>
            <person name="Jin C.Z."/>
            <person name="Wu X."/>
            <person name="Ko S.R."/>
            <person name="Jin F.J."/>
            <person name="Ahn C.Y."/>
            <person name="Oh H.M."/>
            <person name="Lee H.G."/>
            <person name="Jin L."/>
        </authorList>
    </citation>
    <scope>NUCLEOTIDE SEQUENCE [LARGE SCALE GENOMIC DNA]</scope>
    <source>
        <strain evidence="14">Gr-4</strain>
    </source>
</reference>
<comment type="cofactor">
    <cofactor evidence="11">
        <name>[4Fe-4S] cluster</name>
        <dbReference type="ChEBI" id="CHEBI:49883"/>
    </cofactor>
    <text evidence="11">Binds 1 [4Fe-4S] cluster.</text>
</comment>
<dbReference type="Proteomes" id="UP000317365">
    <property type="component" value="Chromosome"/>
</dbReference>
<dbReference type="HAMAP" id="MF_02205">
    <property type="entry name" value="DinG_proteobact"/>
    <property type="match status" value="1"/>
</dbReference>
<keyword evidence="7 11" id="KW-0408">Iron</keyword>
<dbReference type="Pfam" id="PF06733">
    <property type="entry name" value="DEAD_2"/>
    <property type="match status" value="1"/>
</dbReference>
<protein>
    <recommendedName>
        <fullName evidence="11">ATP-dependent DNA helicase DinG</fullName>
        <ecNumber evidence="11">5.6.2.3</ecNumber>
    </recommendedName>
    <alternativeName>
        <fullName evidence="11">DNA 5'-3' helicase DinG</fullName>
    </alternativeName>
</protein>
<evidence type="ECO:0000256" key="2">
    <source>
        <dbReference type="ARBA" id="ARBA00022723"/>
    </source>
</evidence>
<dbReference type="KEGG" id="rhg:EXZ61_10100"/>
<sequence>MPIAPDFSCASYATFDSLETLDLTSATPTTAFTDTLSPLVSAPDTLAQHALAAFEDVVGATAGFRSRPGQHDMAHRIAQTLSRADLGEHPSPQKAIAVIQAGTGVGKSAAYASTAIAMALQRKTRVLISTATVALQEQLMTKDLPALAQSMPTPFVFALAKGRGRYVCKLKLERWVGTGGAGDELFEEELPAPATNAVSAASQEADEERRTKLYEGMANMLAHASWDGDRDSLAEAPDARDWSAIAAERHTCTVRHCPRFRECSYYNARTKLAEANVIVANHDLVLASLGMKTLPDLDNCLVVFDEGHHLPAVALDQFSSSMDLSSLRWLDRMPKILQEVSARLHVDLSQDVSTLSSQLKVALGQLARMGMDLVHNSTDGQDGILRFTNGLLPETLTDPVTLIHGHAQGLSKALEALGQEVKQVAKDDPSQAMLCAQLYAKLGALAPKIGSVVSTASLLLEHGEQPLAKWLELKSQSQMFLTITAHACPIVPGDLLRQFLWSKVRGAVITSASLTSCGSFDYFLREAGLSNNPAVTALEVASPFDYAKQGTLTVVHTTADPKHADAYTKEMVTELMKDLTQVPKGALVLFTSRVQMRAATDALLPVLQEKVLVQGTMSRTRLLATHQARVEASVPSIIFGLQSFGEGLDLPGELCETVFIAKLPFAPPSDPIDEARAEWLRSVGRDPFNELVIPATGVKLLQWTGRAIRTEDDRAQVICYDKRLQQTAYGKRMLAGLPAYKLTTRMARA</sequence>
<dbReference type="InterPro" id="IPR006555">
    <property type="entry name" value="ATP-dep_Helicase_C"/>
</dbReference>
<dbReference type="EMBL" id="CP036282">
    <property type="protein sequence ID" value="QDL54487.1"/>
    <property type="molecule type" value="Genomic_DNA"/>
</dbReference>
<evidence type="ECO:0000256" key="10">
    <source>
        <dbReference type="ARBA" id="ARBA00023235"/>
    </source>
</evidence>
<feature type="binding site" evidence="11">
    <location>
        <position position="168"/>
    </location>
    <ligand>
        <name>[4Fe-4S] cluster</name>
        <dbReference type="ChEBI" id="CHEBI:49883"/>
    </ligand>
</feature>
<feature type="binding site" evidence="11">
    <location>
        <position position="252"/>
    </location>
    <ligand>
        <name>[4Fe-4S] cluster</name>
        <dbReference type="ChEBI" id="CHEBI:49883"/>
    </ligand>
</feature>
<dbReference type="SMART" id="SM00491">
    <property type="entry name" value="HELICc2"/>
    <property type="match status" value="1"/>
</dbReference>
<dbReference type="GO" id="GO:0016887">
    <property type="term" value="F:ATP hydrolysis activity"/>
    <property type="evidence" value="ECO:0007669"/>
    <property type="project" value="RHEA"/>
</dbReference>
<comment type="similarity">
    <text evidence="11">Belongs to the helicase family. DinG subfamily. Type 1 sub-subfamily.</text>
</comment>
<dbReference type="Pfam" id="PF13307">
    <property type="entry name" value="Helicase_C_2"/>
    <property type="match status" value="1"/>
</dbReference>
<keyword evidence="1 11" id="KW-0004">4Fe-4S</keyword>
<evidence type="ECO:0000256" key="7">
    <source>
        <dbReference type="ARBA" id="ARBA00023004"/>
    </source>
</evidence>
<keyword evidence="3 11" id="KW-0547">Nucleotide-binding</keyword>
<evidence type="ECO:0000256" key="4">
    <source>
        <dbReference type="ARBA" id="ARBA00022801"/>
    </source>
</evidence>
<dbReference type="InterPro" id="IPR014001">
    <property type="entry name" value="Helicase_ATP-bd"/>
</dbReference>
<evidence type="ECO:0000256" key="8">
    <source>
        <dbReference type="ARBA" id="ARBA00023014"/>
    </source>
</evidence>
<evidence type="ECO:0000313" key="13">
    <source>
        <dbReference type="EMBL" id="QDL54487.1"/>
    </source>
</evidence>
<accession>A0A515EP91</accession>
<evidence type="ECO:0000256" key="9">
    <source>
        <dbReference type="ARBA" id="ARBA00023125"/>
    </source>
</evidence>
<keyword evidence="9 11" id="KW-0238">DNA-binding</keyword>
<proteinExistence type="inferred from homology"/>
<dbReference type="InterPro" id="IPR045028">
    <property type="entry name" value="DinG/Rad3-like"/>
</dbReference>
<dbReference type="GO" id="GO:0043139">
    <property type="term" value="F:5'-3' DNA helicase activity"/>
    <property type="evidence" value="ECO:0007669"/>
    <property type="project" value="UniProtKB-UniRule"/>
</dbReference>
<feature type="binding site" evidence="11">
    <location>
        <position position="263"/>
    </location>
    <ligand>
        <name>[4Fe-4S] cluster</name>
        <dbReference type="ChEBI" id="CHEBI:49883"/>
    </ligand>
</feature>
<dbReference type="GO" id="GO:0003677">
    <property type="term" value="F:DNA binding"/>
    <property type="evidence" value="ECO:0007669"/>
    <property type="project" value="UniProtKB-UniRule"/>
</dbReference>
<feature type="domain" description="Helicase ATP-binding" evidence="12">
    <location>
        <begin position="56"/>
        <end position="363"/>
    </location>
</feature>
<evidence type="ECO:0000256" key="6">
    <source>
        <dbReference type="ARBA" id="ARBA00022840"/>
    </source>
</evidence>
<dbReference type="PROSITE" id="PS51193">
    <property type="entry name" value="HELICASE_ATP_BIND_2"/>
    <property type="match status" value="1"/>
</dbReference>
<keyword evidence="2 11" id="KW-0479">Metal-binding</keyword>
<dbReference type="GO" id="GO:0006281">
    <property type="term" value="P:DNA repair"/>
    <property type="evidence" value="ECO:0007669"/>
    <property type="project" value="TreeGrafter"/>
</dbReference>
<reference evidence="14" key="1">
    <citation type="submission" date="2019-02" db="EMBL/GenBank/DDBJ databases">
        <title>Complete genome sequence of Rhodoferax sp. Gr-4.</title>
        <authorList>
            <person name="Jin L."/>
        </authorList>
    </citation>
    <scope>NUCLEOTIDE SEQUENCE [LARGE SCALE GENOMIC DNA]</scope>
    <source>
        <strain evidence="14">Gr-4</strain>
    </source>
</reference>
<keyword evidence="10 11" id="KW-0413">Isomerase</keyword>
<dbReference type="GO" id="GO:0046872">
    <property type="term" value="F:metal ion binding"/>
    <property type="evidence" value="ECO:0007669"/>
    <property type="project" value="UniProtKB-KW"/>
</dbReference>
<evidence type="ECO:0000256" key="5">
    <source>
        <dbReference type="ARBA" id="ARBA00022806"/>
    </source>
</evidence>
<feature type="binding site" evidence="11">
    <location>
        <position position="257"/>
    </location>
    <ligand>
        <name>[4Fe-4S] cluster</name>
        <dbReference type="ChEBI" id="CHEBI:49883"/>
    </ligand>
</feature>
<comment type="function">
    <text evidence="11">DNA-dependent ATPase and 5'-3' DNA helicase. Unwinds D-loops, R-loops, forked DNA and G-quadruplex DNA.</text>
</comment>
<dbReference type="GO" id="GO:0005524">
    <property type="term" value="F:ATP binding"/>
    <property type="evidence" value="ECO:0007669"/>
    <property type="project" value="UniProtKB-UniRule"/>
</dbReference>
<evidence type="ECO:0000256" key="1">
    <source>
        <dbReference type="ARBA" id="ARBA00022485"/>
    </source>
</evidence>
<dbReference type="AlphaFoldDB" id="A0A515EP91"/>
<dbReference type="GO" id="GO:0033677">
    <property type="term" value="F:DNA/RNA helicase activity"/>
    <property type="evidence" value="ECO:0007669"/>
    <property type="project" value="TreeGrafter"/>
</dbReference>
<gene>
    <name evidence="11 13" type="primary">dinG</name>
    <name evidence="13" type="ORF">EXZ61_10100</name>
</gene>
<keyword evidence="8 11" id="KW-0411">Iron-sulfur</keyword>
<evidence type="ECO:0000259" key="12">
    <source>
        <dbReference type="PROSITE" id="PS51193"/>
    </source>
</evidence>
<dbReference type="InterPro" id="IPR039000">
    <property type="entry name" value="DinG_proteobact"/>
</dbReference>
<dbReference type="GO" id="GO:0051539">
    <property type="term" value="F:4 iron, 4 sulfur cluster binding"/>
    <property type="evidence" value="ECO:0007669"/>
    <property type="project" value="UniProtKB-UniRule"/>
</dbReference>
<keyword evidence="14" id="KW-1185">Reference proteome</keyword>